<evidence type="ECO:0000256" key="1">
    <source>
        <dbReference type="SAM" id="SignalP"/>
    </source>
</evidence>
<evidence type="ECO:0000313" key="3">
    <source>
        <dbReference type="Proteomes" id="UP000241587"/>
    </source>
</evidence>
<name>A0A2T4GJM3_FUSCU</name>
<protein>
    <submittedName>
        <fullName evidence="2">Uncharacterized protein</fullName>
    </submittedName>
</protein>
<keyword evidence="3" id="KW-1185">Reference proteome</keyword>
<comment type="caution">
    <text evidence="2">The sequence shown here is derived from an EMBL/GenBank/DDBJ whole genome shotgun (WGS) entry which is preliminary data.</text>
</comment>
<feature type="chain" id="PRO_5015424671" evidence="1">
    <location>
        <begin position="24"/>
        <end position="188"/>
    </location>
</feature>
<organism evidence="2 3">
    <name type="scientific">Fusarium culmorum</name>
    <dbReference type="NCBI Taxonomy" id="5516"/>
    <lineage>
        <taxon>Eukaryota</taxon>
        <taxon>Fungi</taxon>
        <taxon>Dikarya</taxon>
        <taxon>Ascomycota</taxon>
        <taxon>Pezizomycotina</taxon>
        <taxon>Sordariomycetes</taxon>
        <taxon>Hypocreomycetidae</taxon>
        <taxon>Hypocreales</taxon>
        <taxon>Nectriaceae</taxon>
        <taxon>Fusarium</taxon>
    </lineage>
</organism>
<sequence length="188" mass="21274">MLAFIPFILHRTWSVLLVTGVVGSRKITEQTGICDDIWVSGRDGGVRSLWQLQSPRMGVHGRRLSGFPVHKREEIVSCQWHAKTQCKQNGETSGCSVECQNVLSPHKYPVCLSVLWLFLLINISRSDFPESWCLLGVGALELKPEMRNVPLEHVDQIKSREVMGSIMDFHATYELGLPLRNEFFPGNL</sequence>
<accession>A0A2T4GJM3</accession>
<dbReference type="EMBL" id="PVEM01000012">
    <property type="protein sequence ID" value="PTD03752.1"/>
    <property type="molecule type" value="Genomic_DNA"/>
</dbReference>
<reference evidence="2 3" key="1">
    <citation type="submission" date="2018-02" db="EMBL/GenBank/DDBJ databases">
        <title>Fusarium culmorum secondary metabolites in fungal-bacterial-plant interactions.</title>
        <authorList>
            <person name="Schmidt R."/>
        </authorList>
    </citation>
    <scope>NUCLEOTIDE SEQUENCE [LARGE SCALE GENOMIC DNA]</scope>
    <source>
        <strain evidence="2 3">PV</strain>
    </source>
</reference>
<gene>
    <name evidence="2" type="ORF">FCULG_00000300</name>
</gene>
<dbReference type="OrthoDB" id="1937642at2759"/>
<dbReference type="Proteomes" id="UP000241587">
    <property type="component" value="Unassembled WGS sequence"/>
</dbReference>
<dbReference type="AlphaFoldDB" id="A0A2T4GJM3"/>
<proteinExistence type="predicted"/>
<keyword evidence="1" id="KW-0732">Signal</keyword>
<evidence type="ECO:0000313" key="2">
    <source>
        <dbReference type="EMBL" id="PTD03752.1"/>
    </source>
</evidence>
<feature type="signal peptide" evidence="1">
    <location>
        <begin position="1"/>
        <end position="23"/>
    </location>
</feature>